<comment type="caution">
    <text evidence="1">The sequence shown here is derived from an EMBL/GenBank/DDBJ whole genome shotgun (WGS) entry which is preliminary data.</text>
</comment>
<sequence length="113" mass="12796">MAFKPPEDLAHLVHFRKNEASYQLLLKSARNILKERLHIATDPILAHDLISRDRLFTPPKQKGINAIQALDAAEEQMLLQIQDFLMYAVDRGDMRRAPLVGSSLSVLGFAFVK</sequence>
<evidence type="ECO:0000313" key="1">
    <source>
        <dbReference type="EMBL" id="OGL97594.1"/>
    </source>
</evidence>
<reference evidence="1 2" key="1">
    <citation type="journal article" date="2016" name="Nat. Commun.">
        <title>Thousands of microbial genomes shed light on interconnected biogeochemical processes in an aquifer system.</title>
        <authorList>
            <person name="Anantharaman K."/>
            <person name="Brown C.T."/>
            <person name="Hug L.A."/>
            <person name="Sharon I."/>
            <person name="Castelle C.J."/>
            <person name="Probst A.J."/>
            <person name="Thomas B.C."/>
            <person name="Singh A."/>
            <person name="Wilkins M.J."/>
            <person name="Karaoz U."/>
            <person name="Brodie E.L."/>
            <person name="Williams K.H."/>
            <person name="Hubbard S.S."/>
            <person name="Banfield J.F."/>
        </authorList>
    </citation>
    <scope>NUCLEOTIDE SEQUENCE [LARGE SCALE GENOMIC DNA]</scope>
</reference>
<accession>A0A1F7W661</accession>
<dbReference type="AlphaFoldDB" id="A0A1F7W661"/>
<dbReference type="Proteomes" id="UP000177331">
    <property type="component" value="Unassembled WGS sequence"/>
</dbReference>
<protein>
    <submittedName>
        <fullName evidence="1">Uncharacterized protein</fullName>
    </submittedName>
</protein>
<gene>
    <name evidence="1" type="ORF">A2318_04235</name>
</gene>
<proteinExistence type="predicted"/>
<organism evidence="1 2">
    <name type="scientific">Candidatus Uhrbacteria bacterium RIFOXYB2_FULL_45_11</name>
    <dbReference type="NCBI Taxonomy" id="1802421"/>
    <lineage>
        <taxon>Bacteria</taxon>
        <taxon>Candidatus Uhriibacteriota</taxon>
    </lineage>
</organism>
<name>A0A1F7W661_9BACT</name>
<evidence type="ECO:0000313" key="2">
    <source>
        <dbReference type="Proteomes" id="UP000177331"/>
    </source>
</evidence>
<dbReference type="EMBL" id="MGFD01000041">
    <property type="protein sequence ID" value="OGL97594.1"/>
    <property type="molecule type" value="Genomic_DNA"/>
</dbReference>